<dbReference type="PANTHER" id="PTHR12934:SF11">
    <property type="entry name" value="LARGE RIBOSOMAL SUBUNIT PROTEIN UL15M"/>
    <property type="match status" value="1"/>
</dbReference>
<dbReference type="InterPro" id="IPR036227">
    <property type="entry name" value="Ribosomal_uL15/eL18_sf"/>
</dbReference>
<dbReference type="InterPro" id="IPR030878">
    <property type="entry name" value="Ribosomal_uL15"/>
</dbReference>
<keyword evidence="6" id="KW-1185">Reference proteome</keyword>
<accession>A0ABQ7JEX7</accession>
<proteinExistence type="inferred from homology"/>
<sequence>MDQASLEAPTLSPVFVSTWLLSESEKNFQSALKYVQARTWPSRSLGVRPTMQPYLGLVNIAALQQNLDNEHAQAFSINSNVKNSSNVQLYTEDTYNTPVFSKLDLSLRGKKYLPPELRGKVIKWKDIKHHERGKCWKNLFDRIENGTVNDDFSQSAINTFQCWQESLRAIGKNISNKISEIGRSNILPFEEKANKLVPLRHELRILQKACNEKYELDFFEARNKTEIPELWLWDWSTSDWPYGIQRISPEFVLGSMPTFVWNFTDFDENRYKGEKYFRGDNLPSINLQKRKKRLGRGMGSGKGGSSGRGMKGQRSRTGGSLRLGFEGGQTPLYRKLPKFVGRPLGSSGKSKGDSFELIHIDQLRYSPCNTSVDWDKLDFYGAKLGKYRRNHPVKVVGPKIQNTDTNFASSIPLNLTVKAHSFTQAAARAIIARGGKCLLLQQSTHDRVVGEFNPDDPIRNVIPKRYIFQGKAREI</sequence>
<feature type="region of interest" description="Disordered" evidence="4">
    <location>
        <begin position="290"/>
        <end position="321"/>
    </location>
</feature>
<protein>
    <submittedName>
        <fullName evidence="5">Ribosomal protein L15 protein</fullName>
    </submittedName>
</protein>
<evidence type="ECO:0000256" key="3">
    <source>
        <dbReference type="ARBA" id="ARBA00023274"/>
    </source>
</evidence>
<evidence type="ECO:0000313" key="6">
    <source>
        <dbReference type="Proteomes" id="UP000823046"/>
    </source>
</evidence>
<evidence type="ECO:0000313" key="5">
    <source>
        <dbReference type="EMBL" id="KAF8822205.1"/>
    </source>
</evidence>
<comment type="caution">
    <text evidence="5">The sequence shown here is derived from an EMBL/GenBank/DDBJ whole genome shotgun (WGS) entry which is preliminary data.</text>
</comment>
<organism evidence="5 6">
    <name type="scientific">Cardiosporidium cionae</name>
    <dbReference type="NCBI Taxonomy" id="476202"/>
    <lineage>
        <taxon>Eukaryota</taxon>
        <taxon>Sar</taxon>
        <taxon>Alveolata</taxon>
        <taxon>Apicomplexa</taxon>
        <taxon>Aconoidasida</taxon>
        <taxon>Nephromycida</taxon>
        <taxon>Cardiosporidium</taxon>
    </lineage>
</organism>
<dbReference type="EMBL" id="JADAQX010000073">
    <property type="protein sequence ID" value="KAF8822205.1"/>
    <property type="molecule type" value="Genomic_DNA"/>
</dbReference>
<evidence type="ECO:0000256" key="2">
    <source>
        <dbReference type="ARBA" id="ARBA00022980"/>
    </source>
</evidence>
<dbReference type="PANTHER" id="PTHR12934">
    <property type="entry name" value="50S RIBOSOMAL PROTEIN L15"/>
    <property type="match status" value="1"/>
</dbReference>
<dbReference type="Proteomes" id="UP000823046">
    <property type="component" value="Unassembled WGS sequence"/>
</dbReference>
<feature type="compositionally biased region" description="Gly residues" evidence="4">
    <location>
        <begin position="296"/>
        <end position="310"/>
    </location>
</feature>
<gene>
    <name evidence="5" type="ORF">IE077_000818</name>
</gene>
<comment type="similarity">
    <text evidence="1">Belongs to the universal ribosomal protein uL15 family.</text>
</comment>
<reference evidence="5 6" key="1">
    <citation type="journal article" date="2020" name="bioRxiv">
        <title>Metabolic contributions of an alphaproteobacterial endosymbiont in the apicomplexan Cardiosporidium cionae.</title>
        <authorList>
            <person name="Hunter E.S."/>
            <person name="Paight C.J."/>
            <person name="Lane C.E."/>
        </authorList>
    </citation>
    <scope>NUCLEOTIDE SEQUENCE [LARGE SCALE GENOMIC DNA]</scope>
    <source>
        <strain evidence="5">ESH_2018</strain>
    </source>
</reference>
<dbReference type="NCBIfam" id="TIGR01071">
    <property type="entry name" value="rplO_bact"/>
    <property type="match status" value="1"/>
</dbReference>
<dbReference type="Gene3D" id="3.100.10.10">
    <property type="match status" value="1"/>
</dbReference>
<dbReference type="HAMAP" id="MF_01341">
    <property type="entry name" value="Ribosomal_uL15"/>
    <property type="match status" value="1"/>
</dbReference>
<evidence type="ECO:0000256" key="4">
    <source>
        <dbReference type="SAM" id="MobiDB-lite"/>
    </source>
</evidence>
<keyword evidence="3" id="KW-0687">Ribonucleoprotein</keyword>
<dbReference type="InterPro" id="IPR005749">
    <property type="entry name" value="Ribosomal_uL15_bac-type"/>
</dbReference>
<evidence type="ECO:0000256" key="1">
    <source>
        <dbReference type="ARBA" id="ARBA00007320"/>
    </source>
</evidence>
<dbReference type="SUPFAM" id="SSF52080">
    <property type="entry name" value="Ribosomal proteins L15p and L18e"/>
    <property type="match status" value="1"/>
</dbReference>
<keyword evidence="2 5" id="KW-0689">Ribosomal protein</keyword>
<dbReference type="GO" id="GO:0005840">
    <property type="term" value="C:ribosome"/>
    <property type="evidence" value="ECO:0007669"/>
    <property type="project" value="UniProtKB-KW"/>
</dbReference>
<name>A0ABQ7JEX7_9APIC</name>